<feature type="compositionally biased region" description="Basic and acidic residues" evidence="13">
    <location>
        <begin position="407"/>
        <end position="417"/>
    </location>
</feature>
<evidence type="ECO:0000256" key="5">
    <source>
        <dbReference type="ARBA" id="ARBA00023054"/>
    </source>
</evidence>
<feature type="domain" description="CUT" evidence="15">
    <location>
        <begin position="508"/>
        <end position="595"/>
    </location>
</feature>
<gene>
    <name evidence="16" type="ORF">MSPICULIGERA_LOCUS19157</name>
</gene>
<organism evidence="16 17">
    <name type="scientific">Mesorhabditis spiculigera</name>
    <dbReference type="NCBI Taxonomy" id="96644"/>
    <lineage>
        <taxon>Eukaryota</taxon>
        <taxon>Metazoa</taxon>
        <taxon>Ecdysozoa</taxon>
        <taxon>Nematoda</taxon>
        <taxon>Chromadorea</taxon>
        <taxon>Rhabditida</taxon>
        <taxon>Rhabditina</taxon>
        <taxon>Rhabditomorpha</taxon>
        <taxon>Rhabditoidea</taxon>
        <taxon>Rhabditidae</taxon>
        <taxon>Mesorhabditinae</taxon>
        <taxon>Mesorhabditis</taxon>
    </lineage>
</organism>
<evidence type="ECO:0000256" key="8">
    <source>
        <dbReference type="ARBA" id="ARBA00023163"/>
    </source>
</evidence>
<evidence type="ECO:0000256" key="6">
    <source>
        <dbReference type="ARBA" id="ARBA00023125"/>
    </source>
</evidence>
<keyword evidence="5 12" id="KW-0175">Coiled coil</keyword>
<evidence type="ECO:0000313" key="16">
    <source>
        <dbReference type="EMBL" id="CAJ0580988.1"/>
    </source>
</evidence>
<sequence>MKEAQIRRPDIARSSQDDIPELLRLRQLIATHEAELRKLSAELATERARPKHGLADIAALGSLLKEKDDTIAKLVEDNRKLNLKIEVDAKEQQDKIDELEAELERYKVLTDALNQELDKRTEYDLQNEKKEMEAAEEEGKEAPIPSALEATLKSLDMMMQTANYGDEDQEEQRNVTADLSRQFLSGKATVVDVNPKTTNGTSTTREDDHQSILTILMNSINGSPPLPSSPLMTSGTSFDLLRDDDDKCDVSNLSNHTYETPRHPSEVKAINELTALIASNTRKLGSRALNTAEVARQCKRLMAGYNIGQRLFAKFVMNQSQGSLSELLSKPRPWCKLTDKGREAFRRIYSWISDVAAVQLLCQISPRRILSDELRMDHPKPEDLWETSNPLEQITTVPTPSPAPKPPKVETNGDSKPRPNPNRGSTSRWRHDDIPKEKIMSIFQNELAKLREQENNIERAINSRTYPSSLQRLEDITYGGVTVQGLPSKHAIQVMNNRVKSGLQTITQEQFEAFGIINTEEVVRQVKDFLMVNTISQRQFGESVLGLSQGSVSDLLARPKAWYMLTQKGREPYIRMKLFMDEVAVEAAKDQDSDKDKDDDEGSKPVIREIHPERSSSEETIESDWNGERGSSEATATADILPGEEVAVMFLPIQTEKEEDYEDMKMGSLIGSKRFSEDDDGTDSTPRKMQRTVITEQQREALRYVFAQEQHPAARTIEMLANKLGLSTRTVSNWFHNYRTRQKASMKEGKVPQTPQPTMDLPGNWKKDLTDLLMTKPAPVIRDNNKKPASENFLGSLLEKAVEEMRKNAAQSISLDD</sequence>
<feature type="non-terminal residue" evidence="16">
    <location>
        <position position="817"/>
    </location>
</feature>
<dbReference type="Gene3D" id="1.10.260.40">
    <property type="entry name" value="lambda repressor-like DNA-binding domains"/>
    <property type="match status" value="2"/>
</dbReference>
<dbReference type="InterPro" id="IPR010982">
    <property type="entry name" value="Lambda_DNA-bd_dom_sf"/>
</dbReference>
<dbReference type="AlphaFoldDB" id="A0AA36D789"/>
<evidence type="ECO:0008006" key="18">
    <source>
        <dbReference type="Google" id="ProtNLM"/>
    </source>
</evidence>
<evidence type="ECO:0000259" key="15">
    <source>
        <dbReference type="PROSITE" id="PS51042"/>
    </source>
</evidence>
<feature type="coiled-coil region" evidence="12">
    <location>
        <begin position="22"/>
        <end position="138"/>
    </location>
</feature>
<protein>
    <recommendedName>
        <fullName evidence="18">Homeobox protein cut-like</fullName>
    </recommendedName>
</protein>
<proteinExistence type="inferred from homology"/>
<dbReference type="Proteomes" id="UP001177023">
    <property type="component" value="Unassembled WGS sequence"/>
</dbReference>
<evidence type="ECO:0000256" key="13">
    <source>
        <dbReference type="SAM" id="MobiDB-lite"/>
    </source>
</evidence>
<comment type="caution">
    <text evidence="16">The sequence shown here is derived from an EMBL/GenBank/DDBJ whole genome shotgun (WGS) entry which is preliminary data.</text>
</comment>
<evidence type="ECO:0000256" key="4">
    <source>
        <dbReference type="ARBA" id="ARBA00023015"/>
    </source>
</evidence>
<dbReference type="PANTHER" id="PTHR14043:SF2">
    <property type="entry name" value="HOMEOBOX PROTEIN CUT"/>
    <property type="match status" value="1"/>
</dbReference>
<comment type="subcellular location">
    <subcellularLocation>
        <location evidence="1 10 11">Nucleus</location>
    </subcellularLocation>
</comment>
<evidence type="ECO:0000256" key="11">
    <source>
        <dbReference type="RuleBase" id="RU000682"/>
    </source>
</evidence>
<evidence type="ECO:0000259" key="14">
    <source>
        <dbReference type="PROSITE" id="PS50071"/>
    </source>
</evidence>
<name>A0AA36D789_9BILA</name>
<dbReference type="InterPro" id="IPR003350">
    <property type="entry name" value="CUT_dom"/>
</dbReference>
<evidence type="ECO:0000313" key="17">
    <source>
        <dbReference type="Proteomes" id="UP001177023"/>
    </source>
</evidence>
<feature type="compositionally biased region" description="Basic and acidic residues" evidence="13">
    <location>
        <begin position="587"/>
        <end position="617"/>
    </location>
</feature>
<dbReference type="SUPFAM" id="SSF47413">
    <property type="entry name" value="lambda repressor-like DNA-binding domains"/>
    <property type="match status" value="2"/>
</dbReference>
<comment type="similarity">
    <text evidence="2">Belongs to the CUT homeobox family.</text>
</comment>
<dbReference type="GO" id="GO:0000977">
    <property type="term" value="F:RNA polymerase II transcription regulatory region sequence-specific DNA binding"/>
    <property type="evidence" value="ECO:0007669"/>
    <property type="project" value="TreeGrafter"/>
</dbReference>
<dbReference type="InterPro" id="IPR009057">
    <property type="entry name" value="Homeodomain-like_sf"/>
</dbReference>
<evidence type="ECO:0000256" key="7">
    <source>
        <dbReference type="ARBA" id="ARBA00023155"/>
    </source>
</evidence>
<dbReference type="PROSITE" id="PS50071">
    <property type="entry name" value="HOMEOBOX_2"/>
    <property type="match status" value="1"/>
</dbReference>
<keyword evidence="6 10" id="KW-0238">DNA-binding</keyword>
<dbReference type="SMART" id="SM01109">
    <property type="entry name" value="CUT"/>
    <property type="match status" value="2"/>
</dbReference>
<keyword evidence="4" id="KW-0805">Transcription regulation</keyword>
<feature type="region of interest" description="Disordered" evidence="13">
    <location>
        <begin position="587"/>
        <end position="639"/>
    </location>
</feature>
<feature type="DNA-binding region" description="Homeobox" evidence="10">
    <location>
        <begin position="687"/>
        <end position="746"/>
    </location>
</feature>
<evidence type="ECO:0000256" key="2">
    <source>
        <dbReference type="ARBA" id="ARBA00008190"/>
    </source>
</evidence>
<keyword evidence="7 10" id="KW-0371">Homeobox</keyword>
<keyword evidence="9 10" id="KW-0539">Nucleus</keyword>
<dbReference type="Pfam" id="PF00046">
    <property type="entry name" value="Homeodomain"/>
    <property type="match status" value="1"/>
</dbReference>
<dbReference type="CDD" id="cd00086">
    <property type="entry name" value="homeodomain"/>
    <property type="match status" value="1"/>
</dbReference>
<dbReference type="SUPFAM" id="SSF46689">
    <property type="entry name" value="Homeodomain-like"/>
    <property type="match status" value="1"/>
</dbReference>
<dbReference type="PROSITE" id="PS00027">
    <property type="entry name" value="HOMEOBOX_1"/>
    <property type="match status" value="1"/>
</dbReference>
<keyword evidence="3" id="KW-0677">Repeat</keyword>
<dbReference type="Gene3D" id="1.10.10.60">
    <property type="entry name" value="Homeodomain-like"/>
    <property type="match status" value="1"/>
</dbReference>
<evidence type="ECO:0000256" key="1">
    <source>
        <dbReference type="ARBA" id="ARBA00004123"/>
    </source>
</evidence>
<keyword evidence="8" id="KW-0804">Transcription</keyword>
<feature type="region of interest" description="Disordered" evidence="13">
    <location>
        <begin position="380"/>
        <end position="431"/>
    </location>
</feature>
<evidence type="ECO:0000256" key="9">
    <source>
        <dbReference type="ARBA" id="ARBA00023242"/>
    </source>
</evidence>
<dbReference type="PANTHER" id="PTHR14043">
    <property type="entry name" value="CCAAT DISPLACEMENT PROTEIN-RELATED"/>
    <property type="match status" value="1"/>
</dbReference>
<dbReference type="SMART" id="SM00389">
    <property type="entry name" value="HOX"/>
    <property type="match status" value="1"/>
</dbReference>
<reference evidence="16" key="1">
    <citation type="submission" date="2023-06" db="EMBL/GenBank/DDBJ databases">
        <authorList>
            <person name="Delattre M."/>
        </authorList>
    </citation>
    <scope>NUCLEOTIDE SEQUENCE</scope>
    <source>
        <strain evidence="16">AF72</strain>
    </source>
</reference>
<evidence type="ECO:0000256" key="12">
    <source>
        <dbReference type="SAM" id="Coils"/>
    </source>
</evidence>
<keyword evidence="17" id="KW-1185">Reference proteome</keyword>
<feature type="domain" description="CUT" evidence="15">
    <location>
        <begin position="280"/>
        <end position="367"/>
    </location>
</feature>
<dbReference type="EMBL" id="CATQJA010002662">
    <property type="protein sequence ID" value="CAJ0580988.1"/>
    <property type="molecule type" value="Genomic_DNA"/>
</dbReference>
<feature type="region of interest" description="Disordered" evidence="13">
    <location>
        <begin position="743"/>
        <end position="764"/>
    </location>
</feature>
<dbReference type="GO" id="GO:0030154">
    <property type="term" value="P:cell differentiation"/>
    <property type="evidence" value="ECO:0007669"/>
    <property type="project" value="UniProtKB-ARBA"/>
</dbReference>
<dbReference type="Pfam" id="PF02376">
    <property type="entry name" value="CUT"/>
    <property type="match status" value="2"/>
</dbReference>
<dbReference type="PROSITE" id="PS51042">
    <property type="entry name" value="CUT"/>
    <property type="match status" value="2"/>
</dbReference>
<accession>A0AA36D789</accession>
<dbReference type="GO" id="GO:0005634">
    <property type="term" value="C:nucleus"/>
    <property type="evidence" value="ECO:0007669"/>
    <property type="project" value="UniProtKB-SubCell"/>
</dbReference>
<dbReference type="InterPro" id="IPR017970">
    <property type="entry name" value="Homeobox_CS"/>
</dbReference>
<feature type="domain" description="Homeobox" evidence="14">
    <location>
        <begin position="685"/>
        <end position="745"/>
    </location>
</feature>
<evidence type="ECO:0000256" key="3">
    <source>
        <dbReference type="ARBA" id="ARBA00022737"/>
    </source>
</evidence>
<dbReference type="GO" id="GO:0000981">
    <property type="term" value="F:DNA-binding transcription factor activity, RNA polymerase II-specific"/>
    <property type="evidence" value="ECO:0007669"/>
    <property type="project" value="InterPro"/>
</dbReference>
<evidence type="ECO:0000256" key="10">
    <source>
        <dbReference type="PROSITE-ProRule" id="PRU00108"/>
    </source>
</evidence>
<dbReference type="InterPro" id="IPR001356">
    <property type="entry name" value="HD"/>
</dbReference>